<dbReference type="Proteomes" id="UP000582659">
    <property type="component" value="Unassembled WGS sequence"/>
</dbReference>
<dbReference type="SMR" id="A0A1I7SVE6"/>
<dbReference type="GO" id="GO:0015074">
    <property type="term" value="P:DNA integration"/>
    <property type="evidence" value="ECO:0007669"/>
    <property type="project" value="TreeGrafter"/>
</dbReference>
<proteinExistence type="predicted"/>
<evidence type="ECO:0000313" key="4">
    <source>
        <dbReference type="EMBL" id="CAG9101335.1"/>
    </source>
</evidence>
<dbReference type="AlphaFoldDB" id="A0A1I7SVE6"/>
<keyword evidence="6" id="KW-1185">Reference proteome</keyword>
<dbReference type="InterPro" id="IPR052709">
    <property type="entry name" value="Transposase-MT_Hybrid"/>
</dbReference>
<dbReference type="GO" id="GO:0003697">
    <property type="term" value="F:single-stranded DNA binding"/>
    <property type="evidence" value="ECO:0007669"/>
    <property type="project" value="TreeGrafter"/>
</dbReference>
<dbReference type="Proteomes" id="UP000095284">
    <property type="component" value="Unplaced"/>
</dbReference>
<evidence type="ECO:0000313" key="3">
    <source>
        <dbReference type="EMBL" id="CAD5217592.1"/>
    </source>
</evidence>
<dbReference type="Gene3D" id="1.10.10.1450">
    <property type="match status" value="1"/>
</dbReference>
<dbReference type="GO" id="GO:0003690">
    <property type="term" value="F:double-stranded DNA binding"/>
    <property type="evidence" value="ECO:0007669"/>
    <property type="project" value="TreeGrafter"/>
</dbReference>
<dbReference type="InterPro" id="IPR036388">
    <property type="entry name" value="WH-like_DNA-bd_sf"/>
</dbReference>
<organism evidence="5 7">
    <name type="scientific">Bursaphelenchus xylophilus</name>
    <name type="common">Pinewood nematode worm</name>
    <name type="synonym">Aphelenchoides xylophilus</name>
    <dbReference type="NCBI Taxonomy" id="6326"/>
    <lineage>
        <taxon>Eukaryota</taxon>
        <taxon>Metazoa</taxon>
        <taxon>Ecdysozoa</taxon>
        <taxon>Nematoda</taxon>
        <taxon>Chromadorea</taxon>
        <taxon>Rhabditida</taxon>
        <taxon>Tylenchina</taxon>
        <taxon>Tylenchomorpha</taxon>
        <taxon>Aphelenchoidea</taxon>
        <taxon>Aphelenchoididae</taxon>
        <taxon>Bursaphelenchus</taxon>
    </lineage>
</organism>
<dbReference type="InterPro" id="IPR041426">
    <property type="entry name" value="Mos1_HTH"/>
</dbReference>
<dbReference type="WBParaSite" id="BXY_1702200.1">
    <property type="protein sequence ID" value="BXY_1702200.1"/>
    <property type="gene ID" value="BXY_1702200"/>
</dbReference>
<evidence type="ECO:0000313" key="5">
    <source>
        <dbReference type="Proteomes" id="UP000095284"/>
    </source>
</evidence>
<name>A0A1I7SVE6_BURXY</name>
<dbReference type="Proteomes" id="UP000659654">
    <property type="component" value="Unassembled WGS sequence"/>
</dbReference>
<feature type="region of interest" description="Disordered" evidence="1">
    <location>
        <begin position="49"/>
        <end position="79"/>
    </location>
</feature>
<dbReference type="GO" id="GO:0000729">
    <property type="term" value="P:DNA double-strand break processing"/>
    <property type="evidence" value="ECO:0007669"/>
    <property type="project" value="TreeGrafter"/>
</dbReference>
<sequence>MSSDSDDLQKIIRERILDKTIKAEPEDRSFEDVKNEVLSLLHKASGFKVDFPSSSRASSSTSDPTQNDEESEMEDRVSEFEIDFDESINKVVQQGMIDIQKRQEEKARETQQNFKFVADALALAQQQSSAAASSASSPTPESSQRKYKKYEYTILEELNARKMEERASDPNKKIDPHMRAIILYEFKTGHSAIEANRNINKAFGEGTITKFQVQQWFMRFRGGDSSVRDRKGGRKLLLRHCEEDLIDALIENPKITLQKLSEMFGVGVSTIFNQLRRLGIRKTKEGWK</sequence>
<dbReference type="GO" id="GO:0044547">
    <property type="term" value="F:DNA topoisomerase binding"/>
    <property type="evidence" value="ECO:0007669"/>
    <property type="project" value="TreeGrafter"/>
</dbReference>
<evidence type="ECO:0000259" key="2">
    <source>
        <dbReference type="Pfam" id="PF17906"/>
    </source>
</evidence>
<feature type="compositionally biased region" description="Low complexity" evidence="1">
    <location>
        <begin position="53"/>
        <end position="62"/>
    </location>
</feature>
<dbReference type="GO" id="GO:0044774">
    <property type="term" value="P:mitotic DNA integrity checkpoint signaling"/>
    <property type="evidence" value="ECO:0007669"/>
    <property type="project" value="TreeGrafter"/>
</dbReference>
<dbReference type="GO" id="GO:0042800">
    <property type="term" value="F:histone H3K4 methyltransferase activity"/>
    <property type="evidence" value="ECO:0007669"/>
    <property type="project" value="TreeGrafter"/>
</dbReference>
<dbReference type="GO" id="GO:0000793">
    <property type="term" value="C:condensed chromosome"/>
    <property type="evidence" value="ECO:0007669"/>
    <property type="project" value="TreeGrafter"/>
</dbReference>
<dbReference type="PANTHER" id="PTHR46060:SF2">
    <property type="entry name" value="HISTONE-LYSINE N-METHYLTRANSFERASE SETMAR"/>
    <property type="match status" value="1"/>
</dbReference>
<feature type="domain" description="Mos1 transposase HTH" evidence="2">
    <location>
        <begin position="177"/>
        <end position="224"/>
    </location>
</feature>
<evidence type="ECO:0000256" key="1">
    <source>
        <dbReference type="SAM" id="MobiDB-lite"/>
    </source>
</evidence>
<protein>
    <submittedName>
        <fullName evidence="3">(pine wood nematode) hypothetical protein</fullName>
    </submittedName>
    <submittedName>
        <fullName evidence="7">HTH_48 domain-containing protein</fullName>
    </submittedName>
</protein>
<accession>A0A1I7SVE6</accession>
<dbReference type="GO" id="GO:0006303">
    <property type="term" value="P:double-strand break repair via nonhomologous end joining"/>
    <property type="evidence" value="ECO:0007669"/>
    <property type="project" value="TreeGrafter"/>
</dbReference>
<evidence type="ECO:0000313" key="6">
    <source>
        <dbReference type="Proteomes" id="UP000659654"/>
    </source>
</evidence>
<dbReference type="GO" id="GO:0035861">
    <property type="term" value="C:site of double-strand break"/>
    <property type="evidence" value="ECO:0007669"/>
    <property type="project" value="TreeGrafter"/>
</dbReference>
<gene>
    <name evidence="3" type="ORF">BXYJ_LOCUS5112</name>
</gene>
<reference evidence="4" key="2">
    <citation type="submission" date="2020-08" db="EMBL/GenBank/DDBJ databases">
        <authorList>
            <person name="Kikuchi T."/>
        </authorList>
    </citation>
    <scope>NUCLEOTIDE SEQUENCE</scope>
    <source>
        <strain evidence="3">Ka4C1</strain>
    </source>
</reference>
<dbReference type="GO" id="GO:0046975">
    <property type="term" value="F:histone H3K36 methyltransferase activity"/>
    <property type="evidence" value="ECO:0007669"/>
    <property type="project" value="TreeGrafter"/>
</dbReference>
<evidence type="ECO:0000313" key="7">
    <source>
        <dbReference type="WBParaSite" id="BXY_1702200.1"/>
    </source>
</evidence>
<reference evidence="7" key="1">
    <citation type="submission" date="2016-11" db="UniProtKB">
        <authorList>
            <consortium name="WormBaseParasite"/>
        </authorList>
    </citation>
    <scope>IDENTIFICATION</scope>
</reference>
<dbReference type="EMBL" id="CAJFCV020000002">
    <property type="protein sequence ID" value="CAG9101335.1"/>
    <property type="molecule type" value="Genomic_DNA"/>
</dbReference>
<dbReference type="GO" id="GO:0031297">
    <property type="term" value="P:replication fork processing"/>
    <property type="evidence" value="ECO:0007669"/>
    <property type="project" value="TreeGrafter"/>
</dbReference>
<dbReference type="PANTHER" id="PTHR46060">
    <property type="entry name" value="MARINER MOS1 TRANSPOSASE-LIKE PROTEIN"/>
    <property type="match status" value="1"/>
</dbReference>
<dbReference type="GO" id="GO:0005634">
    <property type="term" value="C:nucleus"/>
    <property type="evidence" value="ECO:0007669"/>
    <property type="project" value="TreeGrafter"/>
</dbReference>
<dbReference type="EMBL" id="CAJFDI010000002">
    <property type="protein sequence ID" value="CAD5217592.1"/>
    <property type="molecule type" value="Genomic_DNA"/>
</dbReference>
<dbReference type="OrthoDB" id="5860680at2759"/>
<dbReference type="Gene3D" id="1.10.10.10">
    <property type="entry name" value="Winged helix-like DNA-binding domain superfamily/Winged helix DNA-binding domain"/>
    <property type="match status" value="1"/>
</dbReference>
<dbReference type="GO" id="GO:0000014">
    <property type="term" value="F:single-stranded DNA endodeoxyribonuclease activity"/>
    <property type="evidence" value="ECO:0007669"/>
    <property type="project" value="TreeGrafter"/>
</dbReference>
<dbReference type="Pfam" id="PF17906">
    <property type="entry name" value="HTH_48"/>
    <property type="match status" value="1"/>
</dbReference>